<keyword evidence="2 3" id="KW-0690">Ribosome biogenesis</keyword>
<comment type="caution">
    <text evidence="6">The sequence shown here is derived from an EMBL/GenBank/DDBJ whole genome shotgun (WGS) entry which is preliminary data.</text>
</comment>
<evidence type="ECO:0000259" key="5">
    <source>
        <dbReference type="Pfam" id="PF17384"/>
    </source>
</evidence>
<comment type="similarity">
    <text evidence="3">Belongs to the RimP family.</text>
</comment>
<dbReference type="HAMAP" id="MF_01077">
    <property type="entry name" value="RimP"/>
    <property type="match status" value="1"/>
</dbReference>
<evidence type="ECO:0000256" key="2">
    <source>
        <dbReference type="ARBA" id="ARBA00022517"/>
    </source>
</evidence>
<dbReference type="PANTHER" id="PTHR33867:SF1">
    <property type="entry name" value="RIBOSOME MATURATION FACTOR RIMP"/>
    <property type="match status" value="1"/>
</dbReference>
<dbReference type="Pfam" id="PF02576">
    <property type="entry name" value="RimP_N"/>
    <property type="match status" value="1"/>
</dbReference>
<dbReference type="InterPro" id="IPR003728">
    <property type="entry name" value="Ribosome_maturation_RimP"/>
</dbReference>
<keyword evidence="1 3" id="KW-0963">Cytoplasm</keyword>
<evidence type="ECO:0000256" key="3">
    <source>
        <dbReference type="HAMAP-Rule" id="MF_01077"/>
    </source>
</evidence>
<dbReference type="InterPro" id="IPR028989">
    <property type="entry name" value="RimP_N"/>
</dbReference>
<comment type="subcellular location">
    <subcellularLocation>
        <location evidence="3">Cytoplasm</location>
    </subcellularLocation>
</comment>
<dbReference type="EMBL" id="BAABCX010000001">
    <property type="protein sequence ID" value="GAA3535444.1"/>
    <property type="molecule type" value="Genomic_DNA"/>
</dbReference>
<dbReference type="PANTHER" id="PTHR33867">
    <property type="entry name" value="RIBOSOME MATURATION FACTOR RIMP"/>
    <property type="match status" value="1"/>
</dbReference>
<evidence type="ECO:0000256" key="1">
    <source>
        <dbReference type="ARBA" id="ARBA00022490"/>
    </source>
</evidence>
<sequence length="152" mass="16824">MATLEQRLTEMLTEPVAALGFELLGLEFVRAGRHSTLRLYIDSENGIEVNDCAEVSRQVSAVLDVEDPIATEYDLEVSSPGMARPLFKPAHYQAIIGQEAELTLRMAVNNRRKLKGIVVAVEDTLIRLEVEGKAFPIAFANIQKANLVPNFD</sequence>
<feature type="domain" description="Ribosome maturation factor RimP C-terminal" evidence="5">
    <location>
        <begin position="86"/>
        <end position="151"/>
    </location>
</feature>
<keyword evidence="7" id="KW-1185">Reference proteome</keyword>
<name>A0ABP6VJV9_9GAMM</name>
<dbReference type="Gene3D" id="2.30.30.180">
    <property type="entry name" value="Ribosome maturation factor RimP, C-terminal domain"/>
    <property type="match status" value="1"/>
</dbReference>
<dbReference type="Gene3D" id="3.30.300.70">
    <property type="entry name" value="RimP-like superfamily, N-terminal"/>
    <property type="match status" value="1"/>
</dbReference>
<evidence type="ECO:0000313" key="6">
    <source>
        <dbReference type="EMBL" id="GAA3535444.1"/>
    </source>
</evidence>
<dbReference type="CDD" id="cd01734">
    <property type="entry name" value="YlxS_C"/>
    <property type="match status" value="1"/>
</dbReference>
<dbReference type="InterPro" id="IPR036847">
    <property type="entry name" value="RimP_C_sf"/>
</dbReference>
<organism evidence="6 7">
    <name type="scientific">Zobellella aerophila</name>
    <dbReference type="NCBI Taxonomy" id="870480"/>
    <lineage>
        <taxon>Bacteria</taxon>
        <taxon>Pseudomonadati</taxon>
        <taxon>Pseudomonadota</taxon>
        <taxon>Gammaproteobacteria</taxon>
        <taxon>Aeromonadales</taxon>
        <taxon>Aeromonadaceae</taxon>
        <taxon>Zobellella</taxon>
    </lineage>
</organism>
<proteinExistence type="inferred from homology"/>
<dbReference type="InterPro" id="IPR028998">
    <property type="entry name" value="RimP_C"/>
</dbReference>
<dbReference type="SUPFAM" id="SSF75420">
    <property type="entry name" value="YhbC-like, N-terminal domain"/>
    <property type="match status" value="1"/>
</dbReference>
<dbReference type="RefSeq" id="WP_344956169.1">
    <property type="nucleotide sequence ID" value="NZ_BAABCX010000001.1"/>
</dbReference>
<evidence type="ECO:0000259" key="4">
    <source>
        <dbReference type="Pfam" id="PF02576"/>
    </source>
</evidence>
<comment type="function">
    <text evidence="3">Required for maturation of 30S ribosomal subunits.</text>
</comment>
<accession>A0ABP6VJV9</accession>
<feature type="domain" description="Ribosome maturation factor RimP N-terminal" evidence="4">
    <location>
        <begin position="12"/>
        <end position="82"/>
    </location>
</feature>
<dbReference type="NCBIfam" id="NF000927">
    <property type="entry name" value="PRK00092.1-1"/>
    <property type="match status" value="1"/>
</dbReference>
<gene>
    <name evidence="3 6" type="primary">rimP</name>
    <name evidence="6" type="ORF">GCM10022394_13790</name>
</gene>
<dbReference type="InterPro" id="IPR035956">
    <property type="entry name" value="RimP_N_sf"/>
</dbReference>
<dbReference type="SUPFAM" id="SSF74942">
    <property type="entry name" value="YhbC-like, C-terminal domain"/>
    <property type="match status" value="1"/>
</dbReference>
<evidence type="ECO:0000313" key="7">
    <source>
        <dbReference type="Proteomes" id="UP001500795"/>
    </source>
</evidence>
<dbReference type="Proteomes" id="UP001500795">
    <property type="component" value="Unassembled WGS sequence"/>
</dbReference>
<reference evidence="7" key="1">
    <citation type="journal article" date="2019" name="Int. J. Syst. Evol. Microbiol.">
        <title>The Global Catalogue of Microorganisms (GCM) 10K type strain sequencing project: providing services to taxonomists for standard genome sequencing and annotation.</title>
        <authorList>
            <consortium name="The Broad Institute Genomics Platform"/>
            <consortium name="The Broad Institute Genome Sequencing Center for Infectious Disease"/>
            <person name="Wu L."/>
            <person name="Ma J."/>
        </authorList>
    </citation>
    <scope>NUCLEOTIDE SEQUENCE [LARGE SCALE GENOMIC DNA]</scope>
    <source>
        <strain evidence="7">JCM 17110</strain>
    </source>
</reference>
<dbReference type="Pfam" id="PF17384">
    <property type="entry name" value="DUF150_C"/>
    <property type="match status" value="1"/>
</dbReference>
<protein>
    <recommendedName>
        <fullName evidence="3">Ribosome maturation factor RimP</fullName>
    </recommendedName>
</protein>